<dbReference type="Pfam" id="PF13181">
    <property type="entry name" value="TPR_8"/>
    <property type="match status" value="1"/>
</dbReference>
<evidence type="ECO:0000256" key="4">
    <source>
        <dbReference type="SAM" id="MobiDB-lite"/>
    </source>
</evidence>
<dbReference type="SUPFAM" id="SSF48452">
    <property type="entry name" value="TPR-like"/>
    <property type="match status" value="1"/>
</dbReference>
<dbReference type="Proteomes" id="UP001054857">
    <property type="component" value="Unassembled WGS sequence"/>
</dbReference>
<dbReference type="PANTHER" id="PTHR45586">
    <property type="entry name" value="TPR REPEAT-CONTAINING PROTEIN PA4667"/>
    <property type="match status" value="1"/>
</dbReference>
<keyword evidence="6" id="KW-1185">Reference proteome</keyword>
<name>A0AAD3E1I3_9CHLO</name>
<feature type="repeat" description="TPR" evidence="3">
    <location>
        <begin position="26"/>
        <end position="59"/>
    </location>
</feature>
<dbReference type="InterPro" id="IPR019734">
    <property type="entry name" value="TPR_rpt"/>
</dbReference>
<dbReference type="CDD" id="cd24142">
    <property type="entry name" value="ACL4-like"/>
    <property type="match status" value="1"/>
</dbReference>
<gene>
    <name evidence="5" type="ORF">Agub_g14496</name>
</gene>
<protein>
    <submittedName>
        <fullName evidence="5">Uncharacterized protein</fullName>
    </submittedName>
</protein>
<feature type="non-terminal residue" evidence="5">
    <location>
        <position position="1"/>
    </location>
</feature>
<feature type="compositionally biased region" description="Low complexity" evidence="4">
    <location>
        <begin position="13"/>
        <end position="22"/>
    </location>
</feature>
<feature type="region of interest" description="Disordered" evidence="4">
    <location>
        <begin position="1"/>
        <end position="23"/>
    </location>
</feature>
<feature type="compositionally biased region" description="Acidic residues" evidence="4">
    <location>
        <begin position="266"/>
        <end position="290"/>
    </location>
</feature>
<feature type="compositionally biased region" description="Basic residues" evidence="4">
    <location>
        <begin position="1"/>
        <end position="12"/>
    </location>
</feature>
<comment type="caution">
    <text evidence="5">The sequence shown here is derived from an EMBL/GenBank/DDBJ whole genome shotgun (WGS) entry which is preliminary data.</text>
</comment>
<feature type="repeat" description="TPR" evidence="3">
    <location>
        <begin position="60"/>
        <end position="93"/>
    </location>
</feature>
<dbReference type="PROSITE" id="PS50005">
    <property type="entry name" value="TPR"/>
    <property type="match status" value="2"/>
</dbReference>
<evidence type="ECO:0000256" key="3">
    <source>
        <dbReference type="PROSITE-ProRule" id="PRU00339"/>
    </source>
</evidence>
<proteinExistence type="predicted"/>
<dbReference type="PANTHER" id="PTHR45586:SF1">
    <property type="entry name" value="LIPOPOLYSACCHARIDE ASSEMBLY PROTEIN B"/>
    <property type="match status" value="1"/>
</dbReference>
<keyword evidence="1" id="KW-0677">Repeat</keyword>
<dbReference type="InterPro" id="IPR011990">
    <property type="entry name" value="TPR-like_helical_dom_sf"/>
</dbReference>
<dbReference type="Gene3D" id="1.25.40.10">
    <property type="entry name" value="Tetratricopeptide repeat domain"/>
    <property type="match status" value="2"/>
</dbReference>
<dbReference type="AlphaFoldDB" id="A0AAD3E1I3"/>
<dbReference type="InterPro" id="IPR051012">
    <property type="entry name" value="CellSynth/LPSAsmb/PSIAsmb"/>
</dbReference>
<organism evidence="5 6">
    <name type="scientific">Astrephomene gubernaculifera</name>
    <dbReference type="NCBI Taxonomy" id="47775"/>
    <lineage>
        <taxon>Eukaryota</taxon>
        <taxon>Viridiplantae</taxon>
        <taxon>Chlorophyta</taxon>
        <taxon>core chlorophytes</taxon>
        <taxon>Chlorophyceae</taxon>
        <taxon>CS clade</taxon>
        <taxon>Chlamydomonadales</taxon>
        <taxon>Astrephomenaceae</taxon>
        <taxon>Astrephomene</taxon>
    </lineage>
</organism>
<reference evidence="5 6" key="1">
    <citation type="journal article" date="2021" name="Sci. Rep.">
        <title>Genome sequencing of the multicellular alga Astrephomene provides insights into convergent evolution of germ-soma differentiation.</title>
        <authorList>
            <person name="Yamashita S."/>
            <person name="Yamamoto K."/>
            <person name="Matsuzaki R."/>
            <person name="Suzuki S."/>
            <person name="Yamaguchi H."/>
            <person name="Hirooka S."/>
            <person name="Minakuchi Y."/>
            <person name="Miyagishima S."/>
            <person name="Kawachi M."/>
            <person name="Toyoda A."/>
            <person name="Nozaki H."/>
        </authorList>
    </citation>
    <scope>NUCLEOTIDE SEQUENCE [LARGE SCALE GENOMIC DNA]</scope>
    <source>
        <strain evidence="5 6">NIES-4017</strain>
    </source>
</reference>
<accession>A0AAD3E1I3</accession>
<keyword evidence="2 3" id="KW-0802">TPR repeat</keyword>
<evidence type="ECO:0000256" key="2">
    <source>
        <dbReference type="ARBA" id="ARBA00022803"/>
    </source>
</evidence>
<feature type="region of interest" description="Disordered" evidence="4">
    <location>
        <begin position="241"/>
        <end position="295"/>
    </location>
</feature>
<sequence length="362" mass="37752">MAKGKGKSKAAKKSGGPRAPAAQLTPRQLYERALLALRYDDFDSARTAMRKAVSLDPDNIEYLDAFGALLAEVGPAEEAIQVLRRAVALSPDAGFEKYLYLGQLLEEEPDQALEATRRGVGVLQAQHAAAVAASSPDVRSLSRTLTGALCSLCEMIMGQGAAAAAEAAAAAAGGGGAEAGGEGLPAAAAAEVEHLLALASTADPSSPEPAQALAALRYQQGRSAEALEALRRSMSLWYTPSSKEAEEGEEGEGQQAGGAGSKGGDDETMEDAGEEGDNEEEGDDDEEAEEQGGPSYEFRIECAKLLLELEDTTATAIDVLEGLIEEDDRVPETWHLLALAYYSGHQYGEAAEVLGRGQALLA</sequence>
<dbReference type="EMBL" id="BMAR01000056">
    <property type="protein sequence ID" value="GFR51970.1"/>
    <property type="molecule type" value="Genomic_DNA"/>
</dbReference>
<evidence type="ECO:0000313" key="5">
    <source>
        <dbReference type="EMBL" id="GFR51970.1"/>
    </source>
</evidence>
<dbReference type="SMART" id="SM00028">
    <property type="entry name" value="TPR"/>
    <property type="match status" value="2"/>
</dbReference>
<evidence type="ECO:0000313" key="6">
    <source>
        <dbReference type="Proteomes" id="UP001054857"/>
    </source>
</evidence>
<evidence type="ECO:0000256" key="1">
    <source>
        <dbReference type="ARBA" id="ARBA00022737"/>
    </source>
</evidence>